<dbReference type="Proteomes" id="UP000054843">
    <property type="component" value="Unassembled WGS sequence"/>
</dbReference>
<reference evidence="1 2" key="1">
    <citation type="submission" date="2015-01" db="EMBL/GenBank/DDBJ databases">
        <title>Evolution of Trichinella species and genotypes.</title>
        <authorList>
            <person name="Korhonen P.K."/>
            <person name="Edoardo P."/>
            <person name="Giuseppe L.R."/>
            <person name="Gasser R.B."/>
        </authorList>
    </citation>
    <scope>NUCLEOTIDE SEQUENCE [LARGE SCALE GENOMIC DNA]</scope>
    <source>
        <strain evidence="1">ISS1980</strain>
    </source>
</reference>
<gene>
    <name evidence="1" type="ORF">T10_2219</name>
</gene>
<organism evidence="1 2">
    <name type="scientific">Trichinella papuae</name>
    <dbReference type="NCBI Taxonomy" id="268474"/>
    <lineage>
        <taxon>Eukaryota</taxon>
        <taxon>Metazoa</taxon>
        <taxon>Ecdysozoa</taxon>
        <taxon>Nematoda</taxon>
        <taxon>Enoplea</taxon>
        <taxon>Dorylaimia</taxon>
        <taxon>Trichinellida</taxon>
        <taxon>Trichinellidae</taxon>
        <taxon>Trichinella</taxon>
    </lineage>
</organism>
<dbReference type="AlphaFoldDB" id="A0A0V1MZG8"/>
<proteinExistence type="predicted"/>
<protein>
    <submittedName>
        <fullName evidence="1">Uncharacterized protein</fullName>
    </submittedName>
</protein>
<name>A0A0V1MZG8_9BILA</name>
<evidence type="ECO:0000313" key="2">
    <source>
        <dbReference type="Proteomes" id="UP000054843"/>
    </source>
</evidence>
<keyword evidence="2" id="KW-1185">Reference proteome</keyword>
<sequence>MNSNEQRLKTKVQVDNGQRIFVTLFLQSKRLICLTSKPKSKVHCMLSKDYGRKVSSLSSYGAQKWLDHYCERRSPVAVKVLKEGLKALHEQCRKLVDIVVDVTIGEEQKWKM</sequence>
<comment type="caution">
    <text evidence="1">The sequence shown here is derived from an EMBL/GenBank/DDBJ whole genome shotgun (WGS) entry which is preliminary data.</text>
</comment>
<accession>A0A0V1MZG8</accession>
<evidence type="ECO:0000313" key="1">
    <source>
        <dbReference type="EMBL" id="KRZ77082.1"/>
    </source>
</evidence>
<dbReference type="EMBL" id="JYDO01000022">
    <property type="protein sequence ID" value="KRZ77082.1"/>
    <property type="molecule type" value="Genomic_DNA"/>
</dbReference>